<dbReference type="Proteomes" id="UP000284375">
    <property type="component" value="Unassembled WGS sequence"/>
</dbReference>
<comment type="subunit">
    <text evidence="2">Component of the Golgi-associated retrograde protein (GARP) complex.</text>
</comment>
<reference evidence="4 5" key="1">
    <citation type="submission" date="2015-09" db="EMBL/GenBank/DDBJ databases">
        <title>Host preference determinants of Valsa canker pathogens revealed by comparative genomics.</title>
        <authorList>
            <person name="Yin Z."/>
            <person name="Huang L."/>
        </authorList>
    </citation>
    <scope>NUCLEOTIDE SEQUENCE [LARGE SCALE GENOMIC DNA]</scope>
    <source>
        <strain evidence="4 5">YSFL</strain>
    </source>
</reference>
<dbReference type="GO" id="GO:0042147">
    <property type="term" value="P:retrograde transport, endosome to Golgi"/>
    <property type="evidence" value="ECO:0007669"/>
    <property type="project" value="UniProtKB-UniRule"/>
</dbReference>
<dbReference type="GO" id="GO:0007030">
    <property type="term" value="P:Golgi organization"/>
    <property type="evidence" value="ECO:0007669"/>
    <property type="project" value="UniProtKB-UniRule"/>
</dbReference>
<feature type="region of interest" description="Disordered" evidence="3">
    <location>
        <begin position="1"/>
        <end position="59"/>
    </location>
</feature>
<dbReference type="GO" id="GO:0006869">
    <property type="term" value="P:lipid transport"/>
    <property type="evidence" value="ECO:0007669"/>
    <property type="project" value="UniProtKB-UniRule"/>
</dbReference>
<feature type="compositionally biased region" description="Polar residues" evidence="3">
    <location>
        <begin position="16"/>
        <end position="31"/>
    </location>
</feature>
<dbReference type="PANTHER" id="PTHR15954">
    <property type="entry name" value="VACUOLAR PROTEIN SORTING-ASSOCIATED PROTEIN 51 HOMOLOG"/>
    <property type="match status" value="1"/>
</dbReference>
<gene>
    <name evidence="4" type="ORF">VSDG_03478</name>
</gene>
<dbReference type="GO" id="GO:0015031">
    <property type="term" value="P:protein transport"/>
    <property type="evidence" value="ECO:0007669"/>
    <property type="project" value="UniProtKB-UniRule"/>
</dbReference>
<dbReference type="GO" id="GO:0005829">
    <property type="term" value="C:cytosol"/>
    <property type="evidence" value="ECO:0007669"/>
    <property type="project" value="GOC"/>
</dbReference>
<dbReference type="GO" id="GO:1990745">
    <property type="term" value="C:EARP complex"/>
    <property type="evidence" value="ECO:0007669"/>
    <property type="project" value="TreeGrafter"/>
</dbReference>
<keyword evidence="2" id="KW-0653">Protein transport</keyword>
<dbReference type="EMBL" id="LJZO01000009">
    <property type="protein sequence ID" value="ROW00224.1"/>
    <property type="molecule type" value="Genomic_DNA"/>
</dbReference>
<protein>
    <recommendedName>
        <fullName evidence="2">Vacuolar protein sorting-associated protein 51 homolog</fullName>
    </recommendedName>
</protein>
<dbReference type="Pfam" id="PF08700">
    <property type="entry name" value="VPS51_Exo84_N"/>
    <property type="match status" value="1"/>
</dbReference>
<name>A0A423WA82_CYTCH</name>
<evidence type="ECO:0000313" key="4">
    <source>
        <dbReference type="EMBL" id="ROW00224.1"/>
    </source>
</evidence>
<feature type="compositionally biased region" description="Basic and acidic residues" evidence="3">
    <location>
        <begin position="206"/>
        <end position="218"/>
    </location>
</feature>
<dbReference type="OrthoDB" id="203678at2759"/>
<keyword evidence="5" id="KW-1185">Reference proteome</keyword>
<comment type="subcellular location">
    <subcellularLocation>
        <location evidence="2">Golgi apparatus</location>
        <location evidence="2">trans-Golgi network</location>
    </subcellularLocation>
</comment>
<evidence type="ECO:0000256" key="1">
    <source>
        <dbReference type="ARBA" id="ARBA00006080"/>
    </source>
</evidence>
<comment type="function">
    <text evidence="2">Acts as component of the GARP complex that is involved in retrograde transport from early and late endosomes to the trans-Golgi network (TGN).</text>
</comment>
<organism evidence="4 5">
    <name type="scientific">Cytospora chrysosperma</name>
    <name type="common">Cytospora canker fungus</name>
    <name type="synonym">Sphaeria chrysosperma</name>
    <dbReference type="NCBI Taxonomy" id="252740"/>
    <lineage>
        <taxon>Eukaryota</taxon>
        <taxon>Fungi</taxon>
        <taxon>Dikarya</taxon>
        <taxon>Ascomycota</taxon>
        <taxon>Pezizomycotina</taxon>
        <taxon>Sordariomycetes</taxon>
        <taxon>Sordariomycetidae</taxon>
        <taxon>Diaporthales</taxon>
        <taxon>Cytosporaceae</taxon>
        <taxon>Cytospora</taxon>
    </lineage>
</organism>
<dbReference type="STRING" id="252740.A0A423WA82"/>
<dbReference type="InterPro" id="IPR014812">
    <property type="entry name" value="Vps51"/>
</dbReference>
<dbReference type="PANTHER" id="PTHR15954:SF4">
    <property type="entry name" value="VACUOLAR PROTEIN SORTING-ASSOCIATED PROTEIN 51 HOMOLOG"/>
    <property type="match status" value="1"/>
</dbReference>
<dbReference type="GO" id="GO:0048193">
    <property type="term" value="P:Golgi vesicle transport"/>
    <property type="evidence" value="ECO:0007669"/>
    <property type="project" value="TreeGrafter"/>
</dbReference>
<keyword evidence="2" id="KW-0813">Transport</keyword>
<evidence type="ECO:0000256" key="3">
    <source>
        <dbReference type="SAM" id="MobiDB-lite"/>
    </source>
</evidence>
<comment type="similarity">
    <text evidence="1 2">Belongs to the VPS51 family.</text>
</comment>
<dbReference type="GO" id="GO:0032456">
    <property type="term" value="P:endocytic recycling"/>
    <property type="evidence" value="ECO:0007669"/>
    <property type="project" value="TreeGrafter"/>
</dbReference>
<proteinExistence type="inferred from homology"/>
<comment type="caution">
    <text evidence="4">The sequence shown here is derived from an EMBL/GenBank/DDBJ whole genome shotgun (WGS) entry which is preliminary data.</text>
</comment>
<keyword evidence="2" id="KW-0333">Golgi apparatus</keyword>
<feature type="region of interest" description="Disordered" evidence="3">
    <location>
        <begin position="197"/>
        <end position="223"/>
    </location>
</feature>
<keyword evidence="2" id="KW-0445">Lipid transport</keyword>
<evidence type="ECO:0000256" key="2">
    <source>
        <dbReference type="RuleBase" id="RU368010"/>
    </source>
</evidence>
<evidence type="ECO:0000313" key="5">
    <source>
        <dbReference type="Proteomes" id="UP000284375"/>
    </source>
</evidence>
<sequence length="286" mass="31265">MSTIATPRDPYASLRRTASSQAIATPTSSARPSLDIPRSATSSPVPGSSPFPPKRNNRAALREYYNLKKSSAAATPPLLEVTDADSAAGDAAGGELSHSDVPPSEMDAPAFDADAYVRARLADSTLEELLKTYTRVLGEIRALDAEKKALVYDNYSKLITATETIRKMQANMDPLNPMASTLDPAIAHIYSQASSIRDTLRQSAPKPEESERREEEQARKRRTRELVAEVLQTPARMRTLMQDGKVEEAREAWRLPKELLLTWKEKRIGGTDVDACLADGEAALKG</sequence>
<dbReference type="AlphaFoldDB" id="A0A423WA82"/>
<dbReference type="GO" id="GO:0016020">
    <property type="term" value="C:membrane"/>
    <property type="evidence" value="ECO:0007669"/>
    <property type="project" value="TreeGrafter"/>
</dbReference>
<dbReference type="GO" id="GO:0000938">
    <property type="term" value="C:GARP complex"/>
    <property type="evidence" value="ECO:0007669"/>
    <property type="project" value="UniProtKB-UniRule"/>
</dbReference>
<accession>A0A423WA82</accession>